<dbReference type="Gene3D" id="3.40.50.1820">
    <property type="entry name" value="alpha/beta hydrolase"/>
    <property type="match status" value="1"/>
</dbReference>
<gene>
    <name evidence="2" type="ORF">DSM101010T_22690</name>
</gene>
<organism evidence="2 3">
    <name type="scientific">Desulfovibrio subterraneus</name>
    <dbReference type="NCBI Taxonomy" id="2718620"/>
    <lineage>
        <taxon>Bacteria</taxon>
        <taxon>Pseudomonadati</taxon>
        <taxon>Thermodesulfobacteriota</taxon>
        <taxon>Desulfovibrionia</taxon>
        <taxon>Desulfovibrionales</taxon>
        <taxon>Desulfovibrionaceae</taxon>
        <taxon>Desulfovibrio</taxon>
    </lineage>
</organism>
<dbReference type="PANTHER" id="PTHR43798:SF33">
    <property type="entry name" value="HYDROLASE, PUTATIVE (AFU_ORTHOLOGUE AFUA_2G14860)-RELATED"/>
    <property type="match status" value="1"/>
</dbReference>
<accession>A0A7J0BLE6</accession>
<dbReference type="Pfam" id="PF12697">
    <property type="entry name" value="Abhydrolase_6"/>
    <property type="match status" value="1"/>
</dbReference>
<evidence type="ECO:0000259" key="1">
    <source>
        <dbReference type="Pfam" id="PF12697"/>
    </source>
</evidence>
<evidence type="ECO:0000313" key="2">
    <source>
        <dbReference type="EMBL" id="GFM33904.1"/>
    </source>
</evidence>
<dbReference type="GO" id="GO:0016020">
    <property type="term" value="C:membrane"/>
    <property type="evidence" value="ECO:0007669"/>
    <property type="project" value="TreeGrafter"/>
</dbReference>
<evidence type="ECO:0000313" key="3">
    <source>
        <dbReference type="Proteomes" id="UP000503840"/>
    </source>
</evidence>
<comment type="caution">
    <text evidence="2">The sequence shown here is derived from an EMBL/GenBank/DDBJ whole genome shotgun (WGS) entry which is preliminary data.</text>
</comment>
<dbReference type="EMBL" id="BLVO01000013">
    <property type="protein sequence ID" value="GFM33904.1"/>
    <property type="molecule type" value="Genomic_DNA"/>
</dbReference>
<protein>
    <submittedName>
        <fullName evidence="2">Alpha/beta hydrolase</fullName>
    </submittedName>
</protein>
<dbReference type="GO" id="GO:0016787">
    <property type="term" value="F:hydrolase activity"/>
    <property type="evidence" value="ECO:0007669"/>
    <property type="project" value="UniProtKB-KW"/>
</dbReference>
<sequence>MPLFNHADGQHLDVEGASIYFELRGNRNGKPLVLLHGGFGDMETFNALLPFMKADYLLIGIDSRGQGKSTLGDVPLTYARIQKDVEEVLKHLGITTASLIGHSDGGIVGLRLAAEGNITIEKLVTIGSHWHLAEDDPARALFAEVTAESWKAMFPESYNVYQRLNPKPDFCTLTDQILRLWLDTGPVGYPGEMIRDITGSLLVVRGDDDMLISRQQAVEIADMVAGACLLNVPFASHTIHEEKPELLMSCINEFLGK</sequence>
<keyword evidence="2" id="KW-0378">Hydrolase</keyword>
<proteinExistence type="predicted"/>
<dbReference type="InterPro" id="IPR000073">
    <property type="entry name" value="AB_hydrolase_1"/>
</dbReference>
<dbReference type="InterPro" id="IPR050266">
    <property type="entry name" value="AB_hydrolase_sf"/>
</dbReference>
<dbReference type="PANTHER" id="PTHR43798">
    <property type="entry name" value="MONOACYLGLYCEROL LIPASE"/>
    <property type="match status" value="1"/>
</dbReference>
<dbReference type="InterPro" id="IPR029058">
    <property type="entry name" value="AB_hydrolase_fold"/>
</dbReference>
<dbReference type="AlphaFoldDB" id="A0A7J0BLE6"/>
<dbReference type="SUPFAM" id="SSF53474">
    <property type="entry name" value="alpha/beta-Hydrolases"/>
    <property type="match status" value="1"/>
</dbReference>
<keyword evidence="3" id="KW-1185">Reference proteome</keyword>
<name>A0A7J0BLE6_9BACT</name>
<dbReference type="Proteomes" id="UP000503840">
    <property type="component" value="Unassembled WGS sequence"/>
</dbReference>
<reference evidence="2 3" key="1">
    <citation type="submission" date="2020-05" db="EMBL/GenBank/DDBJ databases">
        <title>Draft genome sequence of Desulfovibrio sp. strain HN2T.</title>
        <authorList>
            <person name="Ueno A."/>
            <person name="Tamazawa S."/>
            <person name="Tamamura S."/>
            <person name="Murakami T."/>
            <person name="Kiyama T."/>
            <person name="Inomata H."/>
            <person name="Amano Y."/>
            <person name="Miyakawa K."/>
            <person name="Tamaki H."/>
            <person name="Naganuma T."/>
            <person name="Kaneko K."/>
        </authorList>
    </citation>
    <scope>NUCLEOTIDE SEQUENCE [LARGE SCALE GENOMIC DNA]</scope>
    <source>
        <strain evidence="2 3">HN2</strain>
    </source>
</reference>
<dbReference type="RefSeq" id="WP_174405552.1">
    <property type="nucleotide sequence ID" value="NZ_BLVO01000013.1"/>
</dbReference>
<feature type="domain" description="AB hydrolase-1" evidence="1">
    <location>
        <begin position="32"/>
        <end position="246"/>
    </location>
</feature>